<accession>A0A7J7VV31</accession>
<sequence length="212" mass="22952">MLLSPLGHKVSKSGVWLLDVSIIFAHPHPPWPGPTSLCSECFPSSVGRGGDLQRPWPACRGSGTSGSCPPCPHLQHHDLTSWEQRLLYVCFFTSWTSMWQSSSFHPGLSFTMRRSQPTTTRAWPSSGGLSGPCCWPTMDSWGTRAGLRAFQSSPGSRPAHSRAKNQALQCPDNPTACVLGSSSKGTAKTVVPNVTGQLEQHMDVGLEGQLWP</sequence>
<protein>
    <submittedName>
        <fullName evidence="1">Uncharacterized protein</fullName>
    </submittedName>
</protein>
<proteinExistence type="predicted"/>
<evidence type="ECO:0000313" key="1">
    <source>
        <dbReference type="EMBL" id="KAF6329012.1"/>
    </source>
</evidence>
<dbReference type="Proteomes" id="UP000558488">
    <property type="component" value="Unassembled WGS sequence"/>
</dbReference>
<organism evidence="1 2">
    <name type="scientific">Pipistrellus kuhlii</name>
    <name type="common">Kuhl's pipistrelle</name>
    <dbReference type="NCBI Taxonomy" id="59472"/>
    <lineage>
        <taxon>Eukaryota</taxon>
        <taxon>Metazoa</taxon>
        <taxon>Chordata</taxon>
        <taxon>Craniata</taxon>
        <taxon>Vertebrata</taxon>
        <taxon>Euteleostomi</taxon>
        <taxon>Mammalia</taxon>
        <taxon>Eutheria</taxon>
        <taxon>Laurasiatheria</taxon>
        <taxon>Chiroptera</taxon>
        <taxon>Yangochiroptera</taxon>
        <taxon>Vespertilionidae</taxon>
        <taxon>Pipistrellus</taxon>
    </lineage>
</organism>
<dbReference type="AlphaFoldDB" id="A0A7J7VV31"/>
<evidence type="ECO:0000313" key="2">
    <source>
        <dbReference type="Proteomes" id="UP000558488"/>
    </source>
</evidence>
<reference evidence="1 2" key="1">
    <citation type="journal article" date="2020" name="Nature">
        <title>Six reference-quality genomes reveal evolution of bat adaptations.</title>
        <authorList>
            <person name="Jebb D."/>
            <person name="Huang Z."/>
            <person name="Pippel M."/>
            <person name="Hughes G.M."/>
            <person name="Lavrichenko K."/>
            <person name="Devanna P."/>
            <person name="Winkler S."/>
            <person name="Jermiin L.S."/>
            <person name="Skirmuntt E.C."/>
            <person name="Katzourakis A."/>
            <person name="Burkitt-Gray L."/>
            <person name="Ray D.A."/>
            <person name="Sullivan K.A.M."/>
            <person name="Roscito J.G."/>
            <person name="Kirilenko B.M."/>
            <person name="Davalos L.M."/>
            <person name="Corthals A.P."/>
            <person name="Power M.L."/>
            <person name="Jones G."/>
            <person name="Ransome R.D."/>
            <person name="Dechmann D.K.N."/>
            <person name="Locatelli A.G."/>
            <person name="Puechmaille S.J."/>
            <person name="Fedrigo O."/>
            <person name="Jarvis E.D."/>
            <person name="Hiller M."/>
            <person name="Vernes S.C."/>
            <person name="Myers E.W."/>
            <person name="Teeling E.C."/>
        </authorList>
    </citation>
    <scope>NUCLEOTIDE SEQUENCE [LARGE SCALE GENOMIC DNA]</scope>
    <source>
        <strain evidence="1">MPipKuh1</strain>
        <tissue evidence="1">Flight muscle</tissue>
    </source>
</reference>
<keyword evidence="2" id="KW-1185">Reference proteome</keyword>
<dbReference type="EMBL" id="JACAGB010000013">
    <property type="protein sequence ID" value="KAF6329012.1"/>
    <property type="molecule type" value="Genomic_DNA"/>
</dbReference>
<gene>
    <name evidence="1" type="ORF">mPipKuh1_008330</name>
</gene>
<comment type="caution">
    <text evidence="1">The sequence shown here is derived from an EMBL/GenBank/DDBJ whole genome shotgun (WGS) entry which is preliminary data.</text>
</comment>
<name>A0A7J7VV31_PIPKU</name>